<keyword evidence="7" id="KW-1185">Reference proteome</keyword>
<dbReference type="PANTHER" id="PTHR30537:SF5">
    <property type="entry name" value="HTH-TYPE TRANSCRIPTIONAL ACTIVATOR TTDR-RELATED"/>
    <property type="match status" value="1"/>
</dbReference>
<evidence type="ECO:0000313" key="7">
    <source>
        <dbReference type="Proteomes" id="UP001196509"/>
    </source>
</evidence>
<protein>
    <submittedName>
        <fullName evidence="6">LysR family transcriptional regulator</fullName>
    </submittedName>
</protein>
<dbReference type="FunFam" id="1.10.10.10:FF:000001">
    <property type="entry name" value="LysR family transcriptional regulator"/>
    <property type="match status" value="1"/>
</dbReference>
<name>A0AAE2ZSQ1_9HYPH</name>
<comment type="caution">
    <text evidence="6">The sequence shown here is derived from an EMBL/GenBank/DDBJ whole genome shotgun (WGS) entry which is preliminary data.</text>
</comment>
<dbReference type="Gene3D" id="1.10.10.10">
    <property type="entry name" value="Winged helix-like DNA-binding domain superfamily/Winged helix DNA-binding domain"/>
    <property type="match status" value="1"/>
</dbReference>
<dbReference type="Gene3D" id="3.40.190.290">
    <property type="match status" value="1"/>
</dbReference>
<dbReference type="GO" id="GO:0003700">
    <property type="term" value="F:DNA-binding transcription factor activity"/>
    <property type="evidence" value="ECO:0007669"/>
    <property type="project" value="InterPro"/>
</dbReference>
<dbReference type="EMBL" id="JAICBX010000005">
    <property type="protein sequence ID" value="MBW8640257.1"/>
    <property type="molecule type" value="Genomic_DNA"/>
</dbReference>
<dbReference type="InterPro" id="IPR005119">
    <property type="entry name" value="LysR_subst-bd"/>
</dbReference>
<accession>A0AAE2ZSQ1</accession>
<gene>
    <name evidence="6" type="ORF">K1W69_23895</name>
</gene>
<dbReference type="AlphaFoldDB" id="A0AAE2ZSQ1"/>
<keyword evidence="2" id="KW-0805">Transcription regulation</keyword>
<evidence type="ECO:0000256" key="4">
    <source>
        <dbReference type="ARBA" id="ARBA00023163"/>
    </source>
</evidence>
<reference evidence="6" key="1">
    <citation type="submission" date="2021-08" db="EMBL/GenBank/DDBJ databases">
        <title>Hoeflea bacterium WL0058 sp. nov., isolated from the sediment.</title>
        <authorList>
            <person name="Wang L."/>
            <person name="Zhang D."/>
        </authorList>
    </citation>
    <scope>NUCLEOTIDE SEQUENCE</scope>
    <source>
        <strain evidence="6">WL0058</strain>
    </source>
</reference>
<dbReference type="RefSeq" id="WP_220230963.1">
    <property type="nucleotide sequence ID" value="NZ_JAICBX010000005.1"/>
</dbReference>
<evidence type="ECO:0000313" key="6">
    <source>
        <dbReference type="EMBL" id="MBW8640257.1"/>
    </source>
</evidence>
<evidence type="ECO:0000256" key="2">
    <source>
        <dbReference type="ARBA" id="ARBA00023015"/>
    </source>
</evidence>
<organism evidence="6 7">
    <name type="scientific">Flavimaribacter sediminis</name>
    <dbReference type="NCBI Taxonomy" id="2865987"/>
    <lineage>
        <taxon>Bacteria</taxon>
        <taxon>Pseudomonadati</taxon>
        <taxon>Pseudomonadota</taxon>
        <taxon>Alphaproteobacteria</taxon>
        <taxon>Hyphomicrobiales</taxon>
        <taxon>Rhizobiaceae</taxon>
        <taxon>Flavimaribacter</taxon>
    </lineage>
</organism>
<evidence type="ECO:0000256" key="1">
    <source>
        <dbReference type="ARBA" id="ARBA00009437"/>
    </source>
</evidence>
<dbReference type="Pfam" id="PF03466">
    <property type="entry name" value="LysR_substrate"/>
    <property type="match status" value="1"/>
</dbReference>
<dbReference type="InterPro" id="IPR058163">
    <property type="entry name" value="LysR-type_TF_proteobact-type"/>
</dbReference>
<comment type="similarity">
    <text evidence="1">Belongs to the LysR transcriptional regulatory family.</text>
</comment>
<keyword evidence="3" id="KW-0238">DNA-binding</keyword>
<evidence type="ECO:0000256" key="3">
    <source>
        <dbReference type="ARBA" id="ARBA00023125"/>
    </source>
</evidence>
<evidence type="ECO:0000259" key="5">
    <source>
        <dbReference type="PROSITE" id="PS50931"/>
    </source>
</evidence>
<dbReference type="SUPFAM" id="SSF53850">
    <property type="entry name" value="Periplasmic binding protein-like II"/>
    <property type="match status" value="1"/>
</dbReference>
<dbReference type="InterPro" id="IPR036390">
    <property type="entry name" value="WH_DNA-bd_sf"/>
</dbReference>
<dbReference type="Proteomes" id="UP001196509">
    <property type="component" value="Unassembled WGS sequence"/>
</dbReference>
<dbReference type="SUPFAM" id="SSF46785">
    <property type="entry name" value="Winged helix' DNA-binding domain"/>
    <property type="match status" value="1"/>
</dbReference>
<dbReference type="PROSITE" id="PS50931">
    <property type="entry name" value="HTH_LYSR"/>
    <property type="match status" value="1"/>
</dbReference>
<dbReference type="PANTHER" id="PTHR30537">
    <property type="entry name" value="HTH-TYPE TRANSCRIPTIONAL REGULATOR"/>
    <property type="match status" value="1"/>
</dbReference>
<dbReference type="Pfam" id="PF00126">
    <property type="entry name" value="HTH_1"/>
    <property type="match status" value="1"/>
</dbReference>
<dbReference type="CDD" id="cd08422">
    <property type="entry name" value="PBP2_CrgA_like"/>
    <property type="match status" value="1"/>
</dbReference>
<dbReference type="InterPro" id="IPR036388">
    <property type="entry name" value="WH-like_DNA-bd_sf"/>
</dbReference>
<feature type="domain" description="HTH lysR-type" evidence="5">
    <location>
        <begin position="1"/>
        <end position="59"/>
    </location>
</feature>
<sequence length="304" mass="32717">MDELGSIRTFLAVARNRSFAEAARQLRAPPATVTRAVSSLEKSLGTQLLVRTTRQVSLTSAGAAYAARVEPLVRDIDSLANDFSSGAEADSGLLRINAPMSLGLKLLPPILSGFRAQHPRIELSVSLSDEFVDIVGADFDLAIRISEPPTDKSTIWRRICPVERILVTASGSTDASAETPENLDPLQCYAFSAAGRDETWLLGRNGQTRSVRAGGQLSANSGDLLAQLVESDGGAALLPRFIVEDAIASGRLVQILADWTPPLLWLSLYYPPYEKLPPRVAGFSDYFEEYVTVTSPVSPANTVS</sequence>
<proteinExistence type="inferred from homology"/>
<dbReference type="GO" id="GO:0003677">
    <property type="term" value="F:DNA binding"/>
    <property type="evidence" value="ECO:0007669"/>
    <property type="project" value="UniProtKB-KW"/>
</dbReference>
<dbReference type="InterPro" id="IPR000847">
    <property type="entry name" value="LysR_HTH_N"/>
</dbReference>
<keyword evidence="4" id="KW-0804">Transcription</keyword>